<sequence>MSAAPEASSTSAAAGPQMPRSLYKLVFLGDESVGKTSIITRFMYDTFDQTYKVTVGIDFVSRFVYLKDQVVRLQLWDTAGQERFRALIPSYIRDSAVAIITYDVTNRKTFMNTKRWLQDVRDERGDDVVIMLCGNKTDATENRQVSAEEGEAEAKKQGIMFIETSAKAGFNVKALFHSIALKLSTMEKKRAKPEQEAVNIKLDPTPVSEDDQKMSCCNY</sequence>
<dbReference type="FunFam" id="3.40.50.300:FF:000823">
    <property type="entry name" value="Small GTPase RAB, putative"/>
    <property type="match status" value="1"/>
</dbReference>
<dbReference type="GO" id="GO:0005525">
    <property type="term" value="F:GTP binding"/>
    <property type="evidence" value="ECO:0007669"/>
    <property type="project" value="UniProtKB-KW"/>
</dbReference>
<dbReference type="SUPFAM" id="SSF52540">
    <property type="entry name" value="P-loop containing nucleoside triphosphate hydrolases"/>
    <property type="match status" value="1"/>
</dbReference>
<proteinExistence type="predicted"/>
<dbReference type="InterPro" id="IPR027417">
    <property type="entry name" value="P-loop_NTPase"/>
</dbReference>
<evidence type="ECO:0000313" key="4">
    <source>
        <dbReference type="EMBL" id="CAE0674511.1"/>
    </source>
</evidence>
<name>A0A6V3R6Y2_9EUKA</name>
<dbReference type="Gene3D" id="3.40.50.300">
    <property type="entry name" value="P-loop containing nucleotide triphosphate hydrolases"/>
    <property type="match status" value="1"/>
</dbReference>
<protein>
    <submittedName>
        <fullName evidence="4">Uncharacterized protein</fullName>
    </submittedName>
</protein>
<reference evidence="4" key="1">
    <citation type="submission" date="2021-01" db="EMBL/GenBank/DDBJ databases">
        <authorList>
            <person name="Corre E."/>
            <person name="Pelletier E."/>
            <person name="Niang G."/>
            <person name="Scheremetjew M."/>
            <person name="Finn R."/>
            <person name="Kale V."/>
            <person name="Holt S."/>
            <person name="Cochrane G."/>
            <person name="Meng A."/>
            <person name="Brown T."/>
            <person name="Cohen L."/>
        </authorList>
    </citation>
    <scope>NUCLEOTIDE SEQUENCE</scope>
    <source>
        <strain evidence="4">CCCM811</strain>
    </source>
</reference>
<dbReference type="SMART" id="SM00173">
    <property type="entry name" value="RAS"/>
    <property type="match status" value="1"/>
</dbReference>
<gene>
    <name evidence="4" type="ORF">LGLO00237_LOCUS26285</name>
</gene>
<dbReference type="InterPro" id="IPR001806">
    <property type="entry name" value="Small_GTPase"/>
</dbReference>
<dbReference type="GO" id="GO:0003924">
    <property type="term" value="F:GTPase activity"/>
    <property type="evidence" value="ECO:0007669"/>
    <property type="project" value="InterPro"/>
</dbReference>
<dbReference type="SMART" id="SM00176">
    <property type="entry name" value="RAN"/>
    <property type="match status" value="1"/>
</dbReference>
<feature type="region of interest" description="Disordered" evidence="3">
    <location>
        <begin position="194"/>
        <end position="214"/>
    </location>
</feature>
<dbReference type="NCBIfam" id="TIGR00231">
    <property type="entry name" value="small_GTP"/>
    <property type="match status" value="1"/>
</dbReference>
<dbReference type="CDD" id="cd01861">
    <property type="entry name" value="Rab6"/>
    <property type="match status" value="1"/>
</dbReference>
<keyword evidence="2" id="KW-0342">GTP-binding</keyword>
<dbReference type="AlphaFoldDB" id="A0A6V3R6Y2"/>
<evidence type="ECO:0000256" key="1">
    <source>
        <dbReference type="ARBA" id="ARBA00022741"/>
    </source>
</evidence>
<evidence type="ECO:0000256" key="3">
    <source>
        <dbReference type="SAM" id="MobiDB-lite"/>
    </source>
</evidence>
<dbReference type="PROSITE" id="PS51421">
    <property type="entry name" value="RAS"/>
    <property type="match status" value="1"/>
</dbReference>
<dbReference type="PRINTS" id="PR00449">
    <property type="entry name" value="RASTRNSFRMNG"/>
</dbReference>
<accession>A0A6V3R6Y2</accession>
<dbReference type="PROSITE" id="PS51419">
    <property type="entry name" value="RAB"/>
    <property type="match status" value="1"/>
</dbReference>
<dbReference type="SMART" id="SM00175">
    <property type="entry name" value="RAB"/>
    <property type="match status" value="1"/>
</dbReference>
<keyword evidence="1" id="KW-0547">Nucleotide-binding</keyword>
<dbReference type="EMBL" id="HBIV01036873">
    <property type="protein sequence ID" value="CAE0674511.1"/>
    <property type="molecule type" value="Transcribed_RNA"/>
</dbReference>
<organism evidence="4">
    <name type="scientific">Lotharella globosa</name>
    <dbReference type="NCBI Taxonomy" id="91324"/>
    <lineage>
        <taxon>Eukaryota</taxon>
        <taxon>Sar</taxon>
        <taxon>Rhizaria</taxon>
        <taxon>Cercozoa</taxon>
        <taxon>Chlorarachniophyceae</taxon>
        <taxon>Lotharella</taxon>
    </lineage>
</organism>
<dbReference type="Pfam" id="PF00071">
    <property type="entry name" value="Ras"/>
    <property type="match status" value="1"/>
</dbReference>
<dbReference type="PANTHER" id="PTHR47977">
    <property type="entry name" value="RAS-RELATED PROTEIN RAB"/>
    <property type="match status" value="1"/>
</dbReference>
<dbReference type="InterPro" id="IPR005225">
    <property type="entry name" value="Small_GTP-bd"/>
</dbReference>
<dbReference type="InterPro" id="IPR050227">
    <property type="entry name" value="Rab"/>
</dbReference>
<dbReference type="PROSITE" id="PS51420">
    <property type="entry name" value="RHO"/>
    <property type="match status" value="1"/>
</dbReference>
<dbReference type="SMART" id="SM00174">
    <property type="entry name" value="RHO"/>
    <property type="match status" value="1"/>
</dbReference>
<evidence type="ECO:0000256" key="2">
    <source>
        <dbReference type="ARBA" id="ARBA00023134"/>
    </source>
</evidence>